<dbReference type="Pfam" id="PF13649">
    <property type="entry name" value="Methyltransf_25"/>
    <property type="match status" value="1"/>
</dbReference>
<keyword evidence="3" id="KW-0808">Transferase</keyword>
<evidence type="ECO:0000313" key="4">
    <source>
        <dbReference type="Proteomes" id="UP000693972"/>
    </source>
</evidence>
<evidence type="ECO:0000313" key="3">
    <source>
        <dbReference type="EMBL" id="QXL89011.1"/>
    </source>
</evidence>
<feature type="domain" description="Methyltransferase" evidence="1">
    <location>
        <begin position="45"/>
        <end position="139"/>
    </location>
</feature>
<keyword evidence="4" id="KW-1185">Reference proteome</keyword>
<dbReference type="GO" id="GO:0008168">
    <property type="term" value="F:methyltransferase activity"/>
    <property type="evidence" value="ECO:0007669"/>
    <property type="project" value="UniProtKB-KW"/>
</dbReference>
<accession>A0A975TYD2</accession>
<protein>
    <submittedName>
        <fullName evidence="3">Methyltransferase domain-containing protein</fullName>
    </submittedName>
</protein>
<name>A0A975TYD2_9RHOB</name>
<dbReference type="Gene3D" id="3.40.50.150">
    <property type="entry name" value="Vaccinia Virus protein VP39"/>
    <property type="match status" value="1"/>
</dbReference>
<dbReference type="EMBL" id="JAIMBW010000001">
    <property type="protein sequence ID" value="MBY4892260.1"/>
    <property type="molecule type" value="Genomic_DNA"/>
</dbReference>
<dbReference type="CDD" id="cd02440">
    <property type="entry name" value="AdoMet_MTases"/>
    <property type="match status" value="1"/>
</dbReference>
<organism evidence="3">
    <name type="scientific">Gymnodinialimonas phycosphaerae</name>
    <dbReference type="NCBI Taxonomy" id="2841589"/>
    <lineage>
        <taxon>Bacteria</taxon>
        <taxon>Pseudomonadati</taxon>
        <taxon>Pseudomonadota</taxon>
        <taxon>Alphaproteobacteria</taxon>
        <taxon>Rhodobacterales</taxon>
        <taxon>Paracoccaceae</taxon>
        <taxon>Gymnodinialimonas</taxon>
    </lineage>
</organism>
<proteinExistence type="predicted"/>
<dbReference type="Proteomes" id="UP000693972">
    <property type="component" value="Unassembled WGS sequence"/>
</dbReference>
<dbReference type="RefSeq" id="WP_257892069.1">
    <property type="nucleotide sequence ID" value="NZ_JAIMBW010000001.1"/>
</dbReference>
<keyword evidence="3" id="KW-0489">Methyltransferase</keyword>
<dbReference type="EMBL" id="CP078073">
    <property type="protein sequence ID" value="QXL89011.1"/>
    <property type="molecule type" value="Genomic_DNA"/>
</dbReference>
<gene>
    <name evidence="2" type="ORF">KUL25_05725</name>
    <name evidence="3" type="ORF">KUL25_05730</name>
</gene>
<dbReference type="InterPro" id="IPR029063">
    <property type="entry name" value="SAM-dependent_MTases_sf"/>
</dbReference>
<evidence type="ECO:0000313" key="2">
    <source>
        <dbReference type="EMBL" id="MBY4892260.1"/>
    </source>
</evidence>
<dbReference type="AlphaFoldDB" id="A0A975TYD2"/>
<dbReference type="GO" id="GO:0032259">
    <property type="term" value="P:methylation"/>
    <property type="evidence" value="ECO:0007669"/>
    <property type="project" value="UniProtKB-KW"/>
</dbReference>
<sequence length="185" mass="19871">MASSDFGLFMGQLLRKPHQVVALAPSSKGLCAEMAAELDPAKGPVVELGAGTGNITQAILDAGIAPEACHSIEMNPEFCARLRARFPGLNVYQMSAGDCGDLPVEGAQAVVSGLPLLSMPTQLQRDILTGFTKLVRPGGDYVQFTYGPKPPVTAVVREELGLTWRKSGKIWWNMPPARVYRFTQA</sequence>
<dbReference type="SUPFAM" id="SSF53335">
    <property type="entry name" value="S-adenosyl-L-methionine-dependent methyltransferases"/>
    <property type="match status" value="1"/>
</dbReference>
<reference evidence="3 4" key="1">
    <citation type="submission" date="2021-07" db="EMBL/GenBank/DDBJ databases">
        <title>Karlodiniumbacter phycospheric gen. nov., sp. nov., a phycosphere bacterium isolated from karlodinium veneficum.</title>
        <authorList>
            <person name="Peng Y."/>
            <person name="Jiang L."/>
            <person name="Lee J."/>
        </authorList>
    </citation>
    <scope>NUCLEOTIDE SEQUENCE</scope>
    <source>
        <strain evidence="3 4">N5</strain>
    </source>
</reference>
<dbReference type="InterPro" id="IPR041698">
    <property type="entry name" value="Methyltransf_25"/>
</dbReference>
<evidence type="ECO:0000259" key="1">
    <source>
        <dbReference type="Pfam" id="PF13649"/>
    </source>
</evidence>